<dbReference type="GO" id="GO:0003887">
    <property type="term" value="F:DNA-directed DNA polymerase activity"/>
    <property type="evidence" value="ECO:0007669"/>
    <property type="project" value="InterPro"/>
</dbReference>
<accession>A0A1H0U1M1</accession>
<dbReference type="SUPFAM" id="SSF53098">
    <property type="entry name" value="Ribonuclease H-like"/>
    <property type="match status" value="1"/>
</dbReference>
<dbReference type="Proteomes" id="UP000199159">
    <property type="component" value="Unassembled WGS sequence"/>
</dbReference>
<dbReference type="Gene3D" id="3.30.420.10">
    <property type="entry name" value="Ribonuclease H-like superfamily/Ribonuclease H"/>
    <property type="match status" value="1"/>
</dbReference>
<dbReference type="InterPro" id="IPR012337">
    <property type="entry name" value="RNaseH-like_sf"/>
</dbReference>
<dbReference type="AlphaFoldDB" id="A0A1H0U1M1"/>
<dbReference type="Pfam" id="PF00929">
    <property type="entry name" value="RNase_T"/>
    <property type="match status" value="1"/>
</dbReference>
<dbReference type="GO" id="GO:0005829">
    <property type="term" value="C:cytosol"/>
    <property type="evidence" value="ECO:0007669"/>
    <property type="project" value="TreeGrafter"/>
</dbReference>
<organism evidence="5 6">
    <name type="scientific">Litchfieldia salsa</name>
    <dbReference type="NCBI Taxonomy" id="930152"/>
    <lineage>
        <taxon>Bacteria</taxon>
        <taxon>Bacillati</taxon>
        <taxon>Bacillota</taxon>
        <taxon>Bacilli</taxon>
        <taxon>Bacillales</taxon>
        <taxon>Bacillaceae</taxon>
        <taxon>Litchfieldia</taxon>
    </lineage>
</organism>
<dbReference type="InterPro" id="IPR006054">
    <property type="entry name" value="DnaQ"/>
</dbReference>
<protein>
    <submittedName>
        <fullName evidence="5">DNA polymerase-3 subunit epsilon</fullName>
    </submittedName>
</protein>
<keyword evidence="6" id="KW-1185">Reference proteome</keyword>
<dbReference type="PANTHER" id="PTHR30231">
    <property type="entry name" value="DNA POLYMERASE III SUBUNIT EPSILON"/>
    <property type="match status" value="1"/>
</dbReference>
<dbReference type="GO" id="GO:0045004">
    <property type="term" value="P:DNA replication proofreading"/>
    <property type="evidence" value="ECO:0007669"/>
    <property type="project" value="TreeGrafter"/>
</dbReference>
<dbReference type="NCBIfam" id="TIGR00573">
    <property type="entry name" value="dnaq"/>
    <property type="match status" value="1"/>
</dbReference>
<keyword evidence="2" id="KW-0378">Hydrolase</keyword>
<dbReference type="CDD" id="cd06127">
    <property type="entry name" value="DEDDh"/>
    <property type="match status" value="1"/>
</dbReference>
<dbReference type="InterPro" id="IPR036397">
    <property type="entry name" value="RNaseH_sf"/>
</dbReference>
<evidence type="ECO:0000256" key="1">
    <source>
        <dbReference type="ARBA" id="ARBA00022722"/>
    </source>
</evidence>
<dbReference type="SMART" id="SM00479">
    <property type="entry name" value="EXOIII"/>
    <property type="match status" value="1"/>
</dbReference>
<dbReference type="PANTHER" id="PTHR30231:SF41">
    <property type="entry name" value="DNA POLYMERASE III SUBUNIT EPSILON"/>
    <property type="match status" value="1"/>
</dbReference>
<dbReference type="FunFam" id="3.30.420.10:FF:000045">
    <property type="entry name" value="3'-5' exonuclease DinG"/>
    <property type="match status" value="1"/>
</dbReference>
<dbReference type="EMBL" id="FNJU01000004">
    <property type="protein sequence ID" value="SDP60192.1"/>
    <property type="molecule type" value="Genomic_DNA"/>
</dbReference>
<evidence type="ECO:0000313" key="5">
    <source>
        <dbReference type="EMBL" id="SDP60192.1"/>
    </source>
</evidence>
<dbReference type="InterPro" id="IPR013520">
    <property type="entry name" value="Ribonucl_H"/>
</dbReference>
<keyword evidence="1" id="KW-0540">Nuclease</keyword>
<dbReference type="STRING" id="930152.SAMN05216565_10496"/>
<proteinExistence type="predicted"/>
<sequence>MFDTETTGFDIATTDRLIEIASVQVQDLKVLEDGKFQTYVNPNRQISREITELTHISDTDVKDAPLALDAIKSFFNNVNEHHSVCLVGHYVSFDMLVLKNELKRSKLGLKKQQTIDTLDLIGFIAPSYDMRDLHKYARAFNSRIYERHTALGDSLTTAYLFIELLHHFKDRGLHTWGDLLRATENRL</sequence>
<evidence type="ECO:0000259" key="4">
    <source>
        <dbReference type="SMART" id="SM00479"/>
    </source>
</evidence>
<evidence type="ECO:0000313" key="6">
    <source>
        <dbReference type="Proteomes" id="UP000199159"/>
    </source>
</evidence>
<name>A0A1H0U1M1_9BACI</name>
<dbReference type="GO" id="GO:0003677">
    <property type="term" value="F:DNA binding"/>
    <property type="evidence" value="ECO:0007669"/>
    <property type="project" value="InterPro"/>
</dbReference>
<dbReference type="GO" id="GO:0008408">
    <property type="term" value="F:3'-5' exonuclease activity"/>
    <property type="evidence" value="ECO:0007669"/>
    <property type="project" value="TreeGrafter"/>
</dbReference>
<gene>
    <name evidence="5" type="ORF">SAMN05216565_10496</name>
</gene>
<reference evidence="6" key="1">
    <citation type="submission" date="2016-10" db="EMBL/GenBank/DDBJ databases">
        <authorList>
            <person name="Varghese N."/>
            <person name="Submissions S."/>
        </authorList>
    </citation>
    <scope>NUCLEOTIDE SEQUENCE [LARGE SCALE GENOMIC DNA]</scope>
    <source>
        <strain evidence="6">IBRC-M10078</strain>
    </source>
</reference>
<evidence type="ECO:0000256" key="3">
    <source>
        <dbReference type="ARBA" id="ARBA00022839"/>
    </source>
</evidence>
<evidence type="ECO:0000256" key="2">
    <source>
        <dbReference type="ARBA" id="ARBA00022801"/>
    </source>
</evidence>
<keyword evidence="3" id="KW-0269">Exonuclease</keyword>
<feature type="domain" description="Exonuclease" evidence="4">
    <location>
        <begin position="2"/>
        <end position="170"/>
    </location>
</feature>